<name>A0A2T3JH40_9GAMM</name>
<dbReference type="Proteomes" id="UP000240987">
    <property type="component" value="Unassembled WGS sequence"/>
</dbReference>
<keyword evidence="2" id="KW-1185">Reference proteome</keyword>
<evidence type="ECO:0008006" key="3">
    <source>
        <dbReference type="Google" id="ProtNLM"/>
    </source>
</evidence>
<dbReference type="RefSeq" id="WP_107242876.1">
    <property type="nucleotide sequence ID" value="NZ_PYMJ01000010.1"/>
</dbReference>
<evidence type="ECO:0000313" key="2">
    <source>
        <dbReference type="Proteomes" id="UP000240987"/>
    </source>
</evidence>
<protein>
    <recommendedName>
        <fullName evidence="3">GNAT family N-acetyltransferase</fullName>
    </recommendedName>
</protein>
<dbReference type="AlphaFoldDB" id="A0A2T3JH40"/>
<reference evidence="1 2" key="1">
    <citation type="submission" date="2018-01" db="EMBL/GenBank/DDBJ databases">
        <title>Whole genome sequencing of Histamine producing bacteria.</title>
        <authorList>
            <person name="Butler K."/>
        </authorList>
    </citation>
    <scope>NUCLEOTIDE SEQUENCE [LARGE SCALE GENOMIC DNA]</scope>
    <source>
        <strain evidence="1 2">JCM 12947</strain>
    </source>
</reference>
<accession>A0A2T3JH40</accession>
<dbReference type="EMBL" id="PYMJ01000010">
    <property type="protein sequence ID" value="PSU48269.1"/>
    <property type="molecule type" value="Genomic_DNA"/>
</dbReference>
<gene>
    <name evidence="1" type="ORF">C9J12_11645</name>
</gene>
<organism evidence="1 2">
    <name type="scientific">Photobacterium frigidiphilum</name>
    <dbReference type="NCBI Taxonomy" id="264736"/>
    <lineage>
        <taxon>Bacteria</taxon>
        <taxon>Pseudomonadati</taxon>
        <taxon>Pseudomonadota</taxon>
        <taxon>Gammaproteobacteria</taxon>
        <taxon>Vibrionales</taxon>
        <taxon>Vibrionaceae</taxon>
        <taxon>Photobacterium</taxon>
    </lineage>
</organism>
<sequence>MRLQLMRPNRADINSQFLLLRPAFDRVQNAKTEFEFCCDAVKNKHASLYHLTSKGVSVRFVGMVTPENDYLILAMTGCGLIHAAPTIIEAVKSQGYRSIKYHTVRQGMTRILQRFGFSILDTTTHDTVLSLSLEGS</sequence>
<comment type="caution">
    <text evidence="1">The sequence shown here is derived from an EMBL/GenBank/DDBJ whole genome shotgun (WGS) entry which is preliminary data.</text>
</comment>
<dbReference type="OrthoDB" id="5870195at2"/>
<proteinExistence type="predicted"/>
<evidence type="ECO:0000313" key="1">
    <source>
        <dbReference type="EMBL" id="PSU48269.1"/>
    </source>
</evidence>